<reference evidence="1 2" key="1">
    <citation type="submission" date="2019-05" db="EMBL/GenBank/DDBJ databases">
        <title>Another draft genome of Portunus trituberculatus and its Hox gene families provides insights of decapod evolution.</title>
        <authorList>
            <person name="Jeong J.-H."/>
            <person name="Song I."/>
            <person name="Kim S."/>
            <person name="Choi T."/>
            <person name="Kim D."/>
            <person name="Ryu S."/>
            <person name="Kim W."/>
        </authorList>
    </citation>
    <scope>NUCLEOTIDE SEQUENCE [LARGE SCALE GENOMIC DNA]</scope>
    <source>
        <tissue evidence="1">Muscle</tissue>
    </source>
</reference>
<accession>A0A5B7CV56</accession>
<dbReference type="Proteomes" id="UP000324222">
    <property type="component" value="Unassembled WGS sequence"/>
</dbReference>
<gene>
    <name evidence="1" type="ORF">E2C01_004895</name>
</gene>
<comment type="caution">
    <text evidence="1">The sequence shown here is derived from an EMBL/GenBank/DDBJ whole genome shotgun (WGS) entry which is preliminary data.</text>
</comment>
<dbReference type="AlphaFoldDB" id="A0A5B7CV56"/>
<organism evidence="1 2">
    <name type="scientific">Portunus trituberculatus</name>
    <name type="common">Swimming crab</name>
    <name type="synonym">Neptunus trituberculatus</name>
    <dbReference type="NCBI Taxonomy" id="210409"/>
    <lineage>
        <taxon>Eukaryota</taxon>
        <taxon>Metazoa</taxon>
        <taxon>Ecdysozoa</taxon>
        <taxon>Arthropoda</taxon>
        <taxon>Crustacea</taxon>
        <taxon>Multicrustacea</taxon>
        <taxon>Malacostraca</taxon>
        <taxon>Eumalacostraca</taxon>
        <taxon>Eucarida</taxon>
        <taxon>Decapoda</taxon>
        <taxon>Pleocyemata</taxon>
        <taxon>Brachyura</taxon>
        <taxon>Eubrachyura</taxon>
        <taxon>Portunoidea</taxon>
        <taxon>Portunidae</taxon>
        <taxon>Portuninae</taxon>
        <taxon>Portunus</taxon>
    </lineage>
</organism>
<name>A0A5B7CV56_PORTR</name>
<evidence type="ECO:0000313" key="2">
    <source>
        <dbReference type="Proteomes" id="UP000324222"/>
    </source>
</evidence>
<protein>
    <submittedName>
        <fullName evidence="1">Uncharacterized protein</fullName>
    </submittedName>
</protein>
<evidence type="ECO:0000313" key="1">
    <source>
        <dbReference type="EMBL" id="MPC12216.1"/>
    </source>
</evidence>
<keyword evidence="2" id="KW-1185">Reference proteome</keyword>
<sequence length="79" mass="8336">MFGAPLCLTSRSHPTTLSLSLSSPTHLKGDLPRFFLSLVSAAASSPPSVVASVVRVGKLVLALWQQLWLAADRAALPQP</sequence>
<proteinExistence type="predicted"/>
<dbReference type="EMBL" id="VSRR010000203">
    <property type="protein sequence ID" value="MPC12216.1"/>
    <property type="molecule type" value="Genomic_DNA"/>
</dbReference>